<dbReference type="EMBL" id="SMLA01000008">
    <property type="protein sequence ID" value="TDD90641.1"/>
    <property type="molecule type" value="Genomic_DNA"/>
</dbReference>
<dbReference type="AlphaFoldDB" id="A0A4R5BU86"/>
<feature type="compositionally biased region" description="Basic residues" evidence="5">
    <location>
        <begin position="14"/>
        <end position="24"/>
    </location>
</feature>
<keyword evidence="3" id="KW-0238">DNA-binding</keyword>
<evidence type="ECO:0000256" key="1">
    <source>
        <dbReference type="ARBA" id="ARBA00009437"/>
    </source>
</evidence>
<dbReference type="CDD" id="cd05466">
    <property type="entry name" value="PBP2_LTTR_substrate"/>
    <property type="match status" value="1"/>
</dbReference>
<evidence type="ECO:0000256" key="3">
    <source>
        <dbReference type="ARBA" id="ARBA00023125"/>
    </source>
</evidence>
<dbReference type="SUPFAM" id="SSF53850">
    <property type="entry name" value="Periplasmic binding protein-like II"/>
    <property type="match status" value="1"/>
</dbReference>
<dbReference type="PROSITE" id="PS50931">
    <property type="entry name" value="HTH_LYSR"/>
    <property type="match status" value="1"/>
</dbReference>
<accession>A0A4R5BU86</accession>
<dbReference type="Pfam" id="PF03466">
    <property type="entry name" value="LysR_substrate"/>
    <property type="match status" value="1"/>
</dbReference>
<dbReference type="Gene3D" id="3.40.190.290">
    <property type="match status" value="1"/>
</dbReference>
<keyword evidence="8" id="KW-1185">Reference proteome</keyword>
<dbReference type="Proteomes" id="UP000294723">
    <property type="component" value="Unassembled WGS sequence"/>
</dbReference>
<keyword evidence="2" id="KW-0805">Transcription regulation</keyword>
<dbReference type="PRINTS" id="PR00039">
    <property type="entry name" value="HTHLYSR"/>
</dbReference>
<gene>
    <name evidence="7" type="ORF">E1202_08445</name>
</gene>
<evidence type="ECO:0000256" key="2">
    <source>
        <dbReference type="ARBA" id="ARBA00023015"/>
    </source>
</evidence>
<reference evidence="7 8" key="1">
    <citation type="submission" date="2019-03" db="EMBL/GenBank/DDBJ databases">
        <title>Draft genome sequences of novel Actinobacteria.</title>
        <authorList>
            <person name="Sahin N."/>
            <person name="Ay H."/>
            <person name="Saygin H."/>
        </authorList>
    </citation>
    <scope>NUCLEOTIDE SEQUENCE [LARGE SCALE GENOMIC DNA]</scope>
    <source>
        <strain evidence="7 8">5K548</strain>
    </source>
</reference>
<dbReference type="InterPro" id="IPR005119">
    <property type="entry name" value="LysR_subst-bd"/>
</dbReference>
<dbReference type="GO" id="GO:0003700">
    <property type="term" value="F:DNA-binding transcription factor activity"/>
    <property type="evidence" value="ECO:0007669"/>
    <property type="project" value="InterPro"/>
</dbReference>
<dbReference type="FunFam" id="1.10.10.10:FF:000001">
    <property type="entry name" value="LysR family transcriptional regulator"/>
    <property type="match status" value="1"/>
</dbReference>
<dbReference type="PANTHER" id="PTHR30346:SF29">
    <property type="entry name" value="LYSR SUBSTRATE-BINDING"/>
    <property type="match status" value="1"/>
</dbReference>
<dbReference type="SUPFAM" id="SSF46785">
    <property type="entry name" value="Winged helix' DNA-binding domain"/>
    <property type="match status" value="1"/>
</dbReference>
<evidence type="ECO:0000313" key="8">
    <source>
        <dbReference type="Proteomes" id="UP000294723"/>
    </source>
</evidence>
<dbReference type="GO" id="GO:0032993">
    <property type="term" value="C:protein-DNA complex"/>
    <property type="evidence" value="ECO:0007669"/>
    <property type="project" value="TreeGrafter"/>
</dbReference>
<organism evidence="7 8">
    <name type="scientific">Saccharopolyspora karakumensis</name>
    <dbReference type="NCBI Taxonomy" id="2530386"/>
    <lineage>
        <taxon>Bacteria</taxon>
        <taxon>Bacillati</taxon>
        <taxon>Actinomycetota</taxon>
        <taxon>Actinomycetes</taxon>
        <taxon>Pseudonocardiales</taxon>
        <taxon>Pseudonocardiaceae</taxon>
        <taxon>Saccharopolyspora</taxon>
    </lineage>
</organism>
<dbReference type="GO" id="GO:0003677">
    <property type="term" value="F:DNA binding"/>
    <property type="evidence" value="ECO:0007669"/>
    <property type="project" value="UniProtKB-KW"/>
</dbReference>
<comment type="caution">
    <text evidence="7">The sequence shown here is derived from an EMBL/GenBank/DDBJ whole genome shotgun (WGS) entry which is preliminary data.</text>
</comment>
<dbReference type="Gene3D" id="1.10.10.10">
    <property type="entry name" value="Winged helix-like DNA-binding domain superfamily/Winged helix DNA-binding domain"/>
    <property type="match status" value="1"/>
</dbReference>
<dbReference type="InterPro" id="IPR036390">
    <property type="entry name" value="WH_DNA-bd_sf"/>
</dbReference>
<feature type="domain" description="HTH lysR-type" evidence="6">
    <location>
        <begin position="27"/>
        <end position="84"/>
    </location>
</feature>
<keyword evidence="4" id="KW-0804">Transcription</keyword>
<evidence type="ECO:0000256" key="4">
    <source>
        <dbReference type="ARBA" id="ARBA00023163"/>
    </source>
</evidence>
<dbReference type="PANTHER" id="PTHR30346">
    <property type="entry name" value="TRANSCRIPTIONAL DUAL REGULATOR HCAR-RELATED"/>
    <property type="match status" value="1"/>
</dbReference>
<evidence type="ECO:0000313" key="7">
    <source>
        <dbReference type="EMBL" id="TDD90641.1"/>
    </source>
</evidence>
<proteinExistence type="inferred from homology"/>
<protein>
    <submittedName>
        <fullName evidence="7">LysR family transcriptional regulator</fullName>
    </submittedName>
</protein>
<feature type="region of interest" description="Disordered" evidence="5">
    <location>
        <begin position="1"/>
        <end position="24"/>
    </location>
</feature>
<comment type="similarity">
    <text evidence="1">Belongs to the LysR transcriptional regulatory family.</text>
</comment>
<evidence type="ECO:0000259" key="6">
    <source>
        <dbReference type="PROSITE" id="PS50931"/>
    </source>
</evidence>
<sequence>MPTGRAGSAERQRGRLCRGGRRRGGPMDRRHLEYFVAVAEHESFTAAAHALRISQPSLSQAIKALENEVKAELFHRTARGTFPTSAGEAMLGPARQTLRGFETTAAAAVNVRDLTTGWLDVVAVASVAYDPLSDVLAHYHACHPGVVLHIADSGSADVADLVRTGAHEIALTWTPRSDEGLTTCSLEPEPIYLVVGPERGFTHGGSVTPEQLAAVGLVVNTASRVYLADLMRVQGIVPRIAAETTAREVIVPLVLGGVGAALLPPRAARDARTRGAVVCRLEVPLARQVTAMWRPGELTPAAEALVGILGTPGLTAPPDPTL</sequence>
<dbReference type="Pfam" id="PF00126">
    <property type="entry name" value="HTH_1"/>
    <property type="match status" value="1"/>
</dbReference>
<dbReference type="InterPro" id="IPR036388">
    <property type="entry name" value="WH-like_DNA-bd_sf"/>
</dbReference>
<dbReference type="InterPro" id="IPR000847">
    <property type="entry name" value="LysR_HTH_N"/>
</dbReference>
<evidence type="ECO:0000256" key="5">
    <source>
        <dbReference type="SAM" id="MobiDB-lite"/>
    </source>
</evidence>
<name>A0A4R5BU86_9PSEU</name>